<dbReference type="GO" id="GO:0015031">
    <property type="term" value="P:protein transport"/>
    <property type="evidence" value="ECO:0007669"/>
    <property type="project" value="UniProtKB-KW"/>
</dbReference>
<evidence type="ECO:0000256" key="11">
    <source>
        <dbReference type="SAM" id="Phobius"/>
    </source>
</evidence>
<dbReference type="AlphaFoldDB" id="A0A7V4U212"/>
<keyword evidence="9" id="KW-0811">Translocation</keyword>
<keyword evidence="7" id="KW-0653">Protein transport</keyword>
<evidence type="ECO:0000256" key="8">
    <source>
        <dbReference type="ARBA" id="ARBA00022989"/>
    </source>
</evidence>
<dbReference type="EMBL" id="DRQG01000109">
    <property type="protein sequence ID" value="HGY56399.1"/>
    <property type="molecule type" value="Genomic_DNA"/>
</dbReference>
<dbReference type="Pfam" id="PF02699">
    <property type="entry name" value="YajC"/>
    <property type="match status" value="1"/>
</dbReference>
<dbReference type="PANTHER" id="PTHR33909:SF1">
    <property type="entry name" value="SEC TRANSLOCON ACCESSORY COMPLEX SUBUNIT YAJC"/>
    <property type="match status" value="1"/>
</dbReference>
<comment type="similarity">
    <text evidence="2">Belongs to the YajC family.</text>
</comment>
<keyword evidence="5" id="KW-1003">Cell membrane</keyword>
<keyword evidence="6 11" id="KW-0812">Transmembrane</keyword>
<evidence type="ECO:0000256" key="4">
    <source>
        <dbReference type="ARBA" id="ARBA00022448"/>
    </source>
</evidence>
<evidence type="ECO:0000256" key="1">
    <source>
        <dbReference type="ARBA" id="ARBA00004162"/>
    </source>
</evidence>
<dbReference type="InterPro" id="IPR003849">
    <property type="entry name" value="Preprotein_translocase_YajC"/>
</dbReference>
<proteinExistence type="inferred from homology"/>
<evidence type="ECO:0000256" key="7">
    <source>
        <dbReference type="ARBA" id="ARBA00022927"/>
    </source>
</evidence>
<evidence type="ECO:0000256" key="10">
    <source>
        <dbReference type="ARBA" id="ARBA00023136"/>
    </source>
</evidence>
<comment type="subcellular location">
    <subcellularLocation>
        <location evidence="1">Cell membrane</location>
        <topology evidence="1">Single-pass membrane protein</topology>
    </subcellularLocation>
</comment>
<comment type="caution">
    <text evidence="12">The sequence shown here is derived from an EMBL/GenBank/DDBJ whole genome shotgun (WGS) entry which is preliminary data.</text>
</comment>
<dbReference type="PRINTS" id="PR01853">
    <property type="entry name" value="YAJCTRNLCASE"/>
</dbReference>
<sequence>MLNFILLMAPAGQGGEAGNPLLSFLPFILIIVIMYFLMIRPQAKKQKERQKMLDALKKGDNVVTTGGIHGKVVGFTDDGKTVIIKVDDNVKLNVERSYINVVMPVGGKKD</sequence>
<keyword evidence="10 11" id="KW-0472">Membrane</keyword>
<name>A0A7V4U212_CALAY</name>
<keyword evidence="8 11" id="KW-1133">Transmembrane helix</keyword>
<accession>A0A7V4U212</accession>
<reference evidence="12" key="1">
    <citation type="journal article" date="2020" name="mSystems">
        <title>Genome- and Community-Level Interaction Insights into Carbon Utilization and Element Cycling Functions of Hydrothermarchaeota in Hydrothermal Sediment.</title>
        <authorList>
            <person name="Zhou Z."/>
            <person name="Liu Y."/>
            <person name="Xu W."/>
            <person name="Pan J."/>
            <person name="Luo Z.H."/>
            <person name="Li M."/>
        </authorList>
    </citation>
    <scope>NUCLEOTIDE SEQUENCE [LARGE SCALE GENOMIC DNA]</scope>
    <source>
        <strain evidence="12">HyVt-577</strain>
    </source>
</reference>
<dbReference type="SMART" id="SM01323">
    <property type="entry name" value="YajC"/>
    <property type="match status" value="1"/>
</dbReference>
<evidence type="ECO:0000256" key="6">
    <source>
        <dbReference type="ARBA" id="ARBA00022692"/>
    </source>
</evidence>
<gene>
    <name evidence="12" type="primary">yajC</name>
    <name evidence="12" type="ORF">ENK44_11885</name>
</gene>
<dbReference type="NCBIfam" id="TIGR00739">
    <property type="entry name" value="yajC"/>
    <property type="match status" value="1"/>
</dbReference>
<dbReference type="GO" id="GO:0005886">
    <property type="term" value="C:plasma membrane"/>
    <property type="evidence" value="ECO:0007669"/>
    <property type="project" value="UniProtKB-SubCell"/>
</dbReference>
<dbReference type="PANTHER" id="PTHR33909">
    <property type="entry name" value="SEC TRANSLOCON ACCESSORY COMPLEX SUBUNIT YAJC"/>
    <property type="match status" value="1"/>
</dbReference>
<keyword evidence="4" id="KW-0813">Transport</keyword>
<evidence type="ECO:0000256" key="9">
    <source>
        <dbReference type="ARBA" id="ARBA00023010"/>
    </source>
</evidence>
<evidence type="ECO:0000313" key="12">
    <source>
        <dbReference type="EMBL" id="HGY56399.1"/>
    </source>
</evidence>
<protein>
    <recommendedName>
        <fullName evidence="3">Sec translocon accessory complex subunit YajC</fullName>
    </recommendedName>
</protein>
<evidence type="ECO:0000256" key="5">
    <source>
        <dbReference type="ARBA" id="ARBA00022475"/>
    </source>
</evidence>
<feature type="transmembrane region" description="Helical" evidence="11">
    <location>
        <begin position="20"/>
        <end position="39"/>
    </location>
</feature>
<dbReference type="Proteomes" id="UP000885779">
    <property type="component" value="Unassembled WGS sequence"/>
</dbReference>
<organism evidence="12">
    <name type="scientific">Caldithrix abyssi</name>
    <dbReference type="NCBI Taxonomy" id="187145"/>
    <lineage>
        <taxon>Bacteria</taxon>
        <taxon>Pseudomonadati</taxon>
        <taxon>Calditrichota</taxon>
        <taxon>Calditrichia</taxon>
        <taxon>Calditrichales</taxon>
        <taxon>Calditrichaceae</taxon>
        <taxon>Caldithrix</taxon>
    </lineage>
</organism>
<evidence type="ECO:0000256" key="3">
    <source>
        <dbReference type="ARBA" id="ARBA00014962"/>
    </source>
</evidence>
<evidence type="ECO:0000256" key="2">
    <source>
        <dbReference type="ARBA" id="ARBA00006742"/>
    </source>
</evidence>